<accession>A0ABU4JAX4</accession>
<organism evidence="1 2">
    <name type="scientific">Priestia flexa</name>
    <dbReference type="NCBI Taxonomy" id="86664"/>
    <lineage>
        <taxon>Bacteria</taxon>
        <taxon>Bacillati</taxon>
        <taxon>Bacillota</taxon>
        <taxon>Bacilli</taxon>
        <taxon>Bacillales</taxon>
        <taxon>Bacillaceae</taxon>
        <taxon>Priestia</taxon>
    </lineage>
</organism>
<evidence type="ECO:0000313" key="1">
    <source>
        <dbReference type="EMBL" id="MDW8518163.1"/>
    </source>
</evidence>
<reference evidence="2" key="1">
    <citation type="submission" date="2023-07" db="EMBL/GenBank/DDBJ databases">
        <title>Draft genomic sequences of Priestia flexa CCM isolated from the soil of an abandoned mine contaminated by free cyanide in the high Andean zone of Tacna, Peru.</title>
        <authorList>
            <person name="Caceda Quiroz C.J."/>
            <person name="Maraza Chooque G.J."/>
            <person name="Fora Quispe G.L."/>
            <person name="Carpio Mamani M."/>
        </authorList>
    </citation>
    <scope>NUCLEOTIDE SEQUENCE [LARGE SCALE GENOMIC DNA]</scope>
    <source>
        <strain evidence="2">CCM</strain>
    </source>
</reference>
<dbReference type="EMBL" id="JAWUZT010000081">
    <property type="protein sequence ID" value="MDW8518163.1"/>
    <property type="molecule type" value="Genomic_DNA"/>
</dbReference>
<dbReference type="Proteomes" id="UP001284771">
    <property type="component" value="Unassembled WGS sequence"/>
</dbReference>
<dbReference type="RefSeq" id="WP_281998643.1">
    <property type="nucleotide sequence ID" value="NZ_CANMDG010000020.1"/>
</dbReference>
<comment type="caution">
    <text evidence="1">The sequence shown here is derived from an EMBL/GenBank/DDBJ whole genome shotgun (WGS) entry which is preliminary data.</text>
</comment>
<dbReference type="InterPro" id="IPR028978">
    <property type="entry name" value="Chorismate_lyase_/UTRA_dom_sf"/>
</dbReference>
<sequence length="33" mass="4076">MTRLSFGFDDKLIEFTTTKFRSDKYHYDIELTR</sequence>
<dbReference type="SUPFAM" id="SSF64288">
    <property type="entry name" value="Chorismate lyase-like"/>
    <property type="match status" value="1"/>
</dbReference>
<protein>
    <submittedName>
        <fullName evidence="1">Uncharacterized protein</fullName>
    </submittedName>
</protein>
<keyword evidence="2" id="KW-1185">Reference proteome</keyword>
<evidence type="ECO:0000313" key="2">
    <source>
        <dbReference type="Proteomes" id="UP001284771"/>
    </source>
</evidence>
<proteinExistence type="predicted"/>
<name>A0ABU4JAX4_9BACI</name>
<gene>
    <name evidence="1" type="ORF">RIB56_18805</name>
</gene>